<evidence type="ECO:0000256" key="1">
    <source>
        <dbReference type="ARBA" id="ARBA00022729"/>
    </source>
</evidence>
<dbReference type="Pfam" id="PF13860">
    <property type="entry name" value="FlgD_ig"/>
    <property type="match status" value="1"/>
</dbReference>
<comment type="caution">
    <text evidence="3">The sequence shown here is derived from an EMBL/GenBank/DDBJ whole genome shotgun (WGS) entry which is preliminary data.</text>
</comment>
<dbReference type="InterPro" id="IPR025965">
    <property type="entry name" value="FlgD/Vpr_Ig-like"/>
</dbReference>
<dbReference type="Pfam" id="PF13517">
    <property type="entry name" value="FG-GAP_3"/>
    <property type="match status" value="1"/>
</dbReference>
<evidence type="ECO:0000313" key="4">
    <source>
        <dbReference type="Proteomes" id="UP000051373"/>
    </source>
</evidence>
<accession>A0A0S8FSW5</accession>
<dbReference type="SUPFAM" id="SSF69318">
    <property type="entry name" value="Integrin alpha N-terminal domain"/>
    <property type="match status" value="1"/>
</dbReference>
<protein>
    <recommendedName>
        <fullName evidence="2">FlgD/Vpr Ig-like domain-containing protein</fullName>
    </recommendedName>
</protein>
<name>A0A0S8FSW5_UNCW3</name>
<evidence type="ECO:0000313" key="3">
    <source>
        <dbReference type="EMBL" id="KPK62637.1"/>
    </source>
</evidence>
<organism evidence="3 4">
    <name type="scientific">candidate division WOR_3 bacterium SM23_42</name>
    <dbReference type="NCBI Taxonomy" id="1703779"/>
    <lineage>
        <taxon>Bacteria</taxon>
        <taxon>Bacteria division WOR-3</taxon>
    </lineage>
</organism>
<dbReference type="EMBL" id="LJUJ01000030">
    <property type="protein sequence ID" value="KPK62637.1"/>
    <property type="molecule type" value="Genomic_DNA"/>
</dbReference>
<feature type="domain" description="FlgD/Vpr Ig-like" evidence="2">
    <location>
        <begin position="189"/>
        <end position="249"/>
    </location>
</feature>
<gene>
    <name evidence="3" type="ORF">AMJ83_10225</name>
</gene>
<proteinExistence type="predicted"/>
<sequence length="260" mass="28756">MNYNSCPFIIDWNEDGKKDLMTGEQSPMSGNAGNIRLYLNEGTNEAPAFGDYSLINAGGSPIYIYRVNPVVYDLNMDGRKDLIVGNSNGQVYFYKNSGTNAAPQFNTTRDTLKTRDGVTIDVSVGSRIHFVDWTGDGDLDMLISGYDGFVELYENSSITGVEDRETQTIFLAGLDISPNPITENALFAYSLERPTYVVVNIYSVDGRLVAAPISQFETRGQHQFIWQGRDAQGRTLPVGIYHVSLTADSETTTKSIIITR</sequence>
<dbReference type="InterPro" id="IPR013517">
    <property type="entry name" value="FG-GAP"/>
</dbReference>
<dbReference type="AlphaFoldDB" id="A0A0S8FSW5"/>
<evidence type="ECO:0000259" key="2">
    <source>
        <dbReference type="Pfam" id="PF13860"/>
    </source>
</evidence>
<dbReference type="STRING" id="1703779.AMJ83_10225"/>
<dbReference type="Proteomes" id="UP000051373">
    <property type="component" value="Unassembled WGS sequence"/>
</dbReference>
<dbReference type="InterPro" id="IPR028994">
    <property type="entry name" value="Integrin_alpha_N"/>
</dbReference>
<dbReference type="Gene3D" id="2.60.40.4070">
    <property type="match status" value="1"/>
</dbReference>
<dbReference type="InterPro" id="IPR026444">
    <property type="entry name" value="Secre_tail"/>
</dbReference>
<keyword evidence="1" id="KW-0732">Signal</keyword>
<reference evidence="3 4" key="1">
    <citation type="journal article" date="2015" name="Microbiome">
        <title>Genomic resolution of linkages in carbon, nitrogen, and sulfur cycling among widespread estuary sediment bacteria.</title>
        <authorList>
            <person name="Baker B.J."/>
            <person name="Lazar C.S."/>
            <person name="Teske A.P."/>
            <person name="Dick G.J."/>
        </authorList>
    </citation>
    <scope>NUCLEOTIDE SEQUENCE [LARGE SCALE GENOMIC DNA]</scope>
    <source>
        <strain evidence="3">SM23_42</strain>
    </source>
</reference>
<dbReference type="Gene3D" id="2.130.10.130">
    <property type="entry name" value="Integrin alpha, N-terminal"/>
    <property type="match status" value="1"/>
</dbReference>
<dbReference type="NCBIfam" id="TIGR04183">
    <property type="entry name" value="Por_Secre_tail"/>
    <property type="match status" value="1"/>
</dbReference>